<accession>A0ACC2NVL5</accession>
<gene>
    <name evidence="1" type="ORF">QAD02_004867</name>
</gene>
<proteinExistence type="predicted"/>
<comment type="caution">
    <text evidence="1">The sequence shown here is derived from an EMBL/GenBank/DDBJ whole genome shotgun (WGS) entry which is preliminary data.</text>
</comment>
<evidence type="ECO:0000313" key="2">
    <source>
        <dbReference type="Proteomes" id="UP001239111"/>
    </source>
</evidence>
<evidence type="ECO:0000313" key="1">
    <source>
        <dbReference type="EMBL" id="KAJ8673605.1"/>
    </source>
</evidence>
<dbReference type="EMBL" id="CM056743">
    <property type="protein sequence ID" value="KAJ8673605.1"/>
    <property type="molecule type" value="Genomic_DNA"/>
</dbReference>
<dbReference type="Proteomes" id="UP001239111">
    <property type="component" value="Chromosome 3"/>
</dbReference>
<sequence length="132" mass="14302">MNDSKDDISDGETIATLPTKDPNKNQKLPGVVFVLGLSGMFLLSGFGGAFSSLKKRSTKLSAAHGTRDEYMIHQEGRNLALKALAWGTLYSTLGTGLLCYGTWKLSGASTFEEFRSKMKNLFSPLTTKTSSN</sequence>
<keyword evidence="2" id="KW-1185">Reference proteome</keyword>
<organism evidence="1 2">
    <name type="scientific">Eretmocerus hayati</name>
    <dbReference type="NCBI Taxonomy" id="131215"/>
    <lineage>
        <taxon>Eukaryota</taxon>
        <taxon>Metazoa</taxon>
        <taxon>Ecdysozoa</taxon>
        <taxon>Arthropoda</taxon>
        <taxon>Hexapoda</taxon>
        <taxon>Insecta</taxon>
        <taxon>Pterygota</taxon>
        <taxon>Neoptera</taxon>
        <taxon>Endopterygota</taxon>
        <taxon>Hymenoptera</taxon>
        <taxon>Apocrita</taxon>
        <taxon>Proctotrupomorpha</taxon>
        <taxon>Chalcidoidea</taxon>
        <taxon>Aphelinidae</taxon>
        <taxon>Aphelininae</taxon>
        <taxon>Eretmocerus</taxon>
    </lineage>
</organism>
<protein>
    <submittedName>
        <fullName evidence="1">Uncharacterized protein</fullName>
    </submittedName>
</protein>
<reference evidence="1" key="1">
    <citation type="submission" date="2023-04" db="EMBL/GenBank/DDBJ databases">
        <title>A chromosome-level genome assembly of the parasitoid wasp Eretmocerus hayati.</title>
        <authorList>
            <person name="Zhong Y."/>
            <person name="Liu S."/>
            <person name="Liu Y."/>
        </authorList>
    </citation>
    <scope>NUCLEOTIDE SEQUENCE</scope>
    <source>
        <strain evidence="1">ZJU_SS_LIU_2023</strain>
    </source>
</reference>
<name>A0ACC2NVL5_9HYME</name>